<evidence type="ECO:0000256" key="4">
    <source>
        <dbReference type="ARBA" id="ARBA00034117"/>
    </source>
</evidence>
<gene>
    <name evidence="6" type="ORF">RAK27_17990</name>
</gene>
<dbReference type="Gene3D" id="3.40.20.20">
    <property type="match status" value="2"/>
</dbReference>
<evidence type="ECO:0000256" key="1">
    <source>
        <dbReference type="ARBA" id="ARBA00009006"/>
    </source>
</evidence>
<dbReference type="GO" id="GO:0004521">
    <property type="term" value="F:RNA endonuclease activity"/>
    <property type="evidence" value="ECO:0007669"/>
    <property type="project" value="InterPro"/>
</dbReference>
<keyword evidence="2" id="KW-0540">Nuclease</keyword>
<evidence type="ECO:0000256" key="3">
    <source>
        <dbReference type="ARBA" id="ARBA00022801"/>
    </source>
</evidence>
<dbReference type="PRINTS" id="PR00117">
    <property type="entry name" value="BARNASE"/>
</dbReference>
<dbReference type="EMBL" id="JAVBVO010000005">
    <property type="protein sequence ID" value="MDZ5760536.1"/>
    <property type="molecule type" value="Genomic_DNA"/>
</dbReference>
<dbReference type="InterPro" id="IPR051768">
    <property type="entry name" value="Bact_secretion_toxin"/>
</dbReference>
<dbReference type="GO" id="GO:0016787">
    <property type="term" value="F:hydrolase activity"/>
    <property type="evidence" value="ECO:0007669"/>
    <property type="project" value="UniProtKB-KW"/>
</dbReference>
<dbReference type="InterPro" id="IPR006829">
    <property type="entry name" value="LXG_dom"/>
</dbReference>
<dbReference type="Proteomes" id="UP001290462">
    <property type="component" value="Unassembled WGS sequence"/>
</dbReference>
<evidence type="ECO:0000313" key="7">
    <source>
        <dbReference type="Proteomes" id="UP001290462"/>
    </source>
</evidence>
<comment type="caution">
    <text evidence="6">The sequence shown here is derived from an EMBL/GenBank/DDBJ whole genome shotgun (WGS) entry which is preliminary data.</text>
</comment>
<dbReference type="RefSeq" id="WP_322809708.1">
    <property type="nucleotide sequence ID" value="NZ_JAVBVO010000005.1"/>
</dbReference>
<reference evidence="6" key="1">
    <citation type="submission" date="2023-08" db="EMBL/GenBank/DDBJ databases">
        <title>Genomic characterization of piscicolin 126 produced by Carnobacterium maltaromaticum CM22 strain isolated from salmon (Salmo salar).</title>
        <authorList>
            <person name="Gonzalez-Gragera E."/>
            <person name="Garcia-Lopez J.D."/>
            <person name="Teso-Perez C."/>
            <person name="Gimenez-Hernandez I."/>
            <person name="Peralta-Sanchez J.M."/>
            <person name="Valdivia E."/>
            <person name="Montalban-Lopez M."/>
            <person name="Martin-Platero A.M."/>
            <person name="Banos A."/>
            <person name="Martinez-Bueno M."/>
        </authorList>
    </citation>
    <scope>NUCLEOTIDE SEQUENCE</scope>
    <source>
        <strain evidence="6">CM22</strain>
    </source>
</reference>
<name>A0AAW9KBN0_CARML</name>
<evidence type="ECO:0000259" key="5">
    <source>
        <dbReference type="PROSITE" id="PS51756"/>
    </source>
</evidence>
<dbReference type="InterPro" id="IPR016191">
    <property type="entry name" value="Ribonuclease/ribotoxin"/>
</dbReference>
<evidence type="ECO:0000256" key="2">
    <source>
        <dbReference type="ARBA" id="ARBA00022722"/>
    </source>
</evidence>
<dbReference type="PROSITE" id="PS51756">
    <property type="entry name" value="LXG"/>
    <property type="match status" value="1"/>
</dbReference>
<accession>A0AAW9KBN0</accession>
<dbReference type="GO" id="GO:0003723">
    <property type="term" value="F:RNA binding"/>
    <property type="evidence" value="ECO:0007669"/>
    <property type="project" value="InterPro"/>
</dbReference>
<sequence length="484" mass="54678">MSINMYVGEVRQQVQSINSNCQSTVATMEQIQQALSAIIIEPGLKGATYESMKNYFNTVYMPVTKGFILVCERMIEANQQFLNRYLDQVDVNSLQESVLEERIRQYNRLSEMLDSIVDPIGFNARMIGGLQDMRQETVRKLDALREYDYFSIQIFDELESQLATLEAGVTILSEGKAWNQSTGTFSTMGLNLDWAGDINQSWKAYDDKKKGIDKEKIEELKKYKVYAMIYTGSDGNPKVSWQIEKNGKGVMNPELYQYLIKAGKYLDEDSFEFITQDAFNKKVEKGWKNGYNYVTGEVYNKTLGKIVSNAQSVEDGINWLNESELGQAIQVLGFTYASYRVTTAKGSTTVNNDANSPKNVSLHEKYKNVLEVTEKSNPIVDSLKETGKLPDNFVSKDLAIKKGWRPGKALENYVSGGQIGGDVYQNTTKLLPDSPGRVWREADVGLVGDISRAKQPGTRLLYSNDGLLYITTDHYNTMHFIGNY</sequence>
<evidence type="ECO:0000313" key="6">
    <source>
        <dbReference type="EMBL" id="MDZ5760536.1"/>
    </source>
</evidence>
<organism evidence="6 7">
    <name type="scientific">Carnobacterium maltaromaticum</name>
    <name type="common">Carnobacterium piscicola</name>
    <dbReference type="NCBI Taxonomy" id="2751"/>
    <lineage>
        <taxon>Bacteria</taxon>
        <taxon>Bacillati</taxon>
        <taxon>Bacillota</taxon>
        <taxon>Bacilli</taxon>
        <taxon>Lactobacillales</taxon>
        <taxon>Carnobacteriaceae</taxon>
        <taxon>Carnobacterium</taxon>
    </lineage>
</organism>
<dbReference type="AlphaFoldDB" id="A0AAW9KBN0"/>
<comment type="similarity">
    <text evidence="4">In the N-terminal section; belongs to the LXG family.</text>
</comment>
<dbReference type="InterPro" id="IPR053753">
    <property type="entry name" value="RNase_N1/T1-like_sf"/>
</dbReference>
<dbReference type="InterPro" id="IPR001887">
    <property type="entry name" value="Barnase"/>
</dbReference>
<feature type="domain" description="LXG" evidence="5">
    <location>
        <begin position="1"/>
        <end position="215"/>
    </location>
</feature>
<keyword evidence="3" id="KW-0378">Hydrolase</keyword>
<dbReference type="SUPFAM" id="SSF53933">
    <property type="entry name" value="Microbial ribonucleases"/>
    <property type="match status" value="1"/>
</dbReference>
<protein>
    <submittedName>
        <fullName evidence="6">Ribonuclease domain-containing protein</fullName>
    </submittedName>
</protein>
<comment type="similarity">
    <text evidence="1">Belongs to the ribonuclease N1/T1 family.</text>
</comment>
<dbReference type="Pfam" id="PF04740">
    <property type="entry name" value="LXG"/>
    <property type="match status" value="1"/>
</dbReference>
<dbReference type="PANTHER" id="PTHR34976">
    <property type="entry name" value="RIBONUCLEASE YQCG-RELATED"/>
    <property type="match status" value="1"/>
</dbReference>
<dbReference type="PANTHER" id="PTHR34976:SF1">
    <property type="entry name" value="TOXIN BC_0920"/>
    <property type="match status" value="1"/>
</dbReference>
<proteinExistence type="inferred from homology"/>